<evidence type="ECO:0000313" key="1">
    <source>
        <dbReference type="EMBL" id="KAG8087769.1"/>
    </source>
</evidence>
<keyword evidence="2" id="KW-1185">Reference proteome</keyword>
<organism evidence="1 2">
    <name type="scientific">Zizania palustris</name>
    <name type="common">Northern wild rice</name>
    <dbReference type="NCBI Taxonomy" id="103762"/>
    <lineage>
        <taxon>Eukaryota</taxon>
        <taxon>Viridiplantae</taxon>
        <taxon>Streptophyta</taxon>
        <taxon>Embryophyta</taxon>
        <taxon>Tracheophyta</taxon>
        <taxon>Spermatophyta</taxon>
        <taxon>Magnoliopsida</taxon>
        <taxon>Liliopsida</taxon>
        <taxon>Poales</taxon>
        <taxon>Poaceae</taxon>
        <taxon>BOP clade</taxon>
        <taxon>Oryzoideae</taxon>
        <taxon>Oryzeae</taxon>
        <taxon>Zizaniinae</taxon>
        <taxon>Zizania</taxon>
    </lineage>
</organism>
<comment type="caution">
    <text evidence="1">The sequence shown here is derived from an EMBL/GenBank/DDBJ whole genome shotgun (WGS) entry which is preliminary data.</text>
</comment>
<dbReference type="EMBL" id="JAAALK010000082">
    <property type="protein sequence ID" value="KAG8087769.1"/>
    <property type="molecule type" value="Genomic_DNA"/>
</dbReference>
<proteinExistence type="predicted"/>
<accession>A0A8J5WDP7</accession>
<reference evidence="1" key="1">
    <citation type="journal article" date="2021" name="bioRxiv">
        <title>Whole Genome Assembly and Annotation of Northern Wild Rice, Zizania palustris L., Supports a Whole Genome Duplication in the Zizania Genus.</title>
        <authorList>
            <person name="Haas M."/>
            <person name="Kono T."/>
            <person name="Macchietto M."/>
            <person name="Millas R."/>
            <person name="McGilp L."/>
            <person name="Shao M."/>
            <person name="Duquette J."/>
            <person name="Hirsch C.N."/>
            <person name="Kimball J."/>
        </authorList>
    </citation>
    <scope>NUCLEOTIDE SEQUENCE</scope>
    <source>
        <tissue evidence="1">Fresh leaf tissue</tissue>
    </source>
</reference>
<dbReference type="Proteomes" id="UP000729402">
    <property type="component" value="Unassembled WGS sequence"/>
</dbReference>
<dbReference type="AlphaFoldDB" id="A0A8J5WDP7"/>
<sequence>MAHTSFKFKEVNSMFCWSQYLSTEESSLSALESWRTIGVDGPQGSASGQKHPQMEPVVQLSKVAKGLLAKMYWLNSILDYPDPNTHFQKHFGKLVLCQISQKFALHCQRNFLNILTSCSLKSKNFLNCT</sequence>
<dbReference type="OrthoDB" id="548214at2759"/>
<name>A0A8J5WDP7_ZIZPA</name>
<reference evidence="1" key="2">
    <citation type="submission" date="2021-02" db="EMBL/GenBank/DDBJ databases">
        <authorList>
            <person name="Kimball J.A."/>
            <person name="Haas M.W."/>
            <person name="Macchietto M."/>
            <person name="Kono T."/>
            <person name="Duquette J."/>
            <person name="Shao M."/>
        </authorList>
    </citation>
    <scope>NUCLEOTIDE SEQUENCE</scope>
    <source>
        <tissue evidence="1">Fresh leaf tissue</tissue>
    </source>
</reference>
<gene>
    <name evidence="1" type="ORF">GUJ93_ZPchr0010g7799</name>
</gene>
<protein>
    <submittedName>
        <fullName evidence="1">Uncharacterized protein</fullName>
    </submittedName>
</protein>
<evidence type="ECO:0000313" key="2">
    <source>
        <dbReference type="Proteomes" id="UP000729402"/>
    </source>
</evidence>